<gene>
    <name evidence="7" type="ORF">RJ53_10205</name>
</gene>
<dbReference type="Proteomes" id="UP000730161">
    <property type="component" value="Unassembled WGS sequence"/>
</dbReference>
<dbReference type="SMART" id="SM01049">
    <property type="entry name" value="Cache_2"/>
    <property type="match status" value="2"/>
</dbReference>
<keyword evidence="8" id="KW-1185">Reference proteome</keyword>
<feature type="domain" description="Single Cache" evidence="6">
    <location>
        <begin position="417"/>
        <end position="501"/>
    </location>
</feature>
<reference evidence="7" key="1">
    <citation type="submission" date="2014-12" db="EMBL/GenBank/DDBJ databases">
        <authorList>
            <person name="Huang H.-H."/>
            <person name="Chen S.-C."/>
            <person name="Lai M.-C."/>
        </authorList>
    </citation>
    <scope>NUCLEOTIDE SEQUENCE</scope>
    <source>
        <strain evidence="7">K1F9705b</strain>
    </source>
</reference>
<dbReference type="Pfam" id="PF22309">
    <property type="entry name" value="HK-GC-Chemotax_sensor"/>
    <property type="match status" value="1"/>
</dbReference>
<keyword evidence="2" id="KW-1003">Cell membrane</keyword>
<organism evidence="7 8">
    <name type="scientific">Methanocalculus chunghsingensis</name>
    <dbReference type="NCBI Taxonomy" id="156457"/>
    <lineage>
        <taxon>Archaea</taxon>
        <taxon>Methanobacteriati</taxon>
        <taxon>Methanobacteriota</taxon>
        <taxon>Stenosarchaea group</taxon>
        <taxon>Methanomicrobia</taxon>
        <taxon>Methanomicrobiales</taxon>
        <taxon>Methanocalculaceae</taxon>
        <taxon>Methanocalculus</taxon>
    </lineage>
</organism>
<dbReference type="EMBL" id="JWHL01000021">
    <property type="protein sequence ID" value="MBR1369828.1"/>
    <property type="molecule type" value="Genomic_DNA"/>
</dbReference>
<feature type="domain" description="Single Cache" evidence="6">
    <location>
        <begin position="279"/>
        <end position="365"/>
    </location>
</feature>
<protein>
    <recommendedName>
        <fullName evidence="6">Single Cache domain-containing protein</fullName>
    </recommendedName>
</protein>
<evidence type="ECO:0000313" key="8">
    <source>
        <dbReference type="Proteomes" id="UP000730161"/>
    </source>
</evidence>
<name>A0A8J7WBR8_9EURY</name>
<dbReference type="RefSeq" id="WP_211531578.1">
    <property type="nucleotide sequence ID" value="NZ_JWHL01000021.1"/>
</dbReference>
<evidence type="ECO:0000256" key="1">
    <source>
        <dbReference type="ARBA" id="ARBA00004651"/>
    </source>
</evidence>
<comment type="caution">
    <text evidence="7">The sequence shown here is derived from an EMBL/GenBank/DDBJ whole genome shotgun (WGS) entry which is preliminary data.</text>
</comment>
<evidence type="ECO:0000256" key="2">
    <source>
        <dbReference type="ARBA" id="ARBA00022475"/>
    </source>
</evidence>
<dbReference type="InterPro" id="IPR033480">
    <property type="entry name" value="sCache_2"/>
</dbReference>
<keyword evidence="5" id="KW-0472">Membrane</keyword>
<dbReference type="Pfam" id="PF08269">
    <property type="entry name" value="dCache_2"/>
    <property type="match status" value="1"/>
</dbReference>
<evidence type="ECO:0000313" key="7">
    <source>
        <dbReference type="EMBL" id="MBR1369828.1"/>
    </source>
</evidence>
<evidence type="ECO:0000256" key="5">
    <source>
        <dbReference type="ARBA" id="ARBA00023136"/>
    </source>
</evidence>
<dbReference type="AlphaFoldDB" id="A0A8J7WBR8"/>
<keyword evidence="3" id="KW-0812">Transmembrane</keyword>
<accession>A0A8J7WBR8</accession>
<evidence type="ECO:0000256" key="4">
    <source>
        <dbReference type="ARBA" id="ARBA00022989"/>
    </source>
</evidence>
<dbReference type="Gene3D" id="3.30.450.20">
    <property type="entry name" value="PAS domain"/>
    <property type="match status" value="3"/>
</dbReference>
<dbReference type="OrthoDB" id="134664at2157"/>
<evidence type="ECO:0000259" key="6">
    <source>
        <dbReference type="SMART" id="SM01049"/>
    </source>
</evidence>
<comment type="subcellular location">
    <subcellularLocation>
        <location evidence="1">Cell membrane</location>
        <topology evidence="1">Multi-pass membrane protein</topology>
    </subcellularLocation>
</comment>
<proteinExistence type="predicted"/>
<dbReference type="CDD" id="cd18773">
    <property type="entry name" value="PDC1_HK_sensor"/>
    <property type="match status" value="1"/>
</dbReference>
<dbReference type="InterPro" id="IPR054513">
    <property type="entry name" value="Dret_0059-like_sensor"/>
</dbReference>
<sequence>MRCWNAVFFALLLLTLCSAGCLAGTESDDEMEEILIESIDLIERELIAITEITEDNADLLSDKGLDSPDALSVMADRLRTIPYAHSSLVIGADGVVISAVPEAYAGIIGMDLSHQPAVQRANSERVPIVSDLFWLVEGFYGISQSSPITGAGGEYLGYTDITYEPQILIRRGITPLLGEKAYDLWVTDTDGTILYDTTAEEIGRNLFTDPAYQSGNLQEVFLEIVSSESGRTEYTFWNRHWDQQVRKEAIWGTAGVYGAEWRVVVTRSTGEEPLRSSGDLRLIPEADDIDAMKGFVDEAAEYARKHGREESVAAFNDPDGPFVDGELYIFAYAMDGTTLALPFQQGLIGENRMAVTDRHGVRYIHDIIGMAERGGGSLYYIYPNPEKEFRDELKISYVTPVDETWLLGSGVYLPERAGAFDQDEIDALTSRVHEARDVAINSGKEEALAAFNDPKSDYAAGEAYIFAYGMDGTTLALPFQPEMIGSDRGSFRDRLDVPVLLWEIDVARSGGGFVYVTYESPVTGEEGLKLCYVTPVDDAWFVGSGIYA</sequence>
<keyword evidence="4" id="KW-1133">Transmembrane helix</keyword>
<dbReference type="InterPro" id="IPR004010">
    <property type="entry name" value="Double_Cache_2"/>
</dbReference>
<dbReference type="GO" id="GO:0005886">
    <property type="term" value="C:plasma membrane"/>
    <property type="evidence" value="ECO:0007669"/>
    <property type="project" value="UniProtKB-SubCell"/>
</dbReference>
<evidence type="ECO:0000256" key="3">
    <source>
        <dbReference type="ARBA" id="ARBA00022692"/>
    </source>
</evidence>